<organism evidence="10">
    <name type="scientific">hydrothermal vent metagenome</name>
    <dbReference type="NCBI Taxonomy" id="652676"/>
    <lineage>
        <taxon>unclassified sequences</taxon>
        <taxon>metagenomes</taxon>
        <taxon>ecological metagenomes</taxon>
    </lineage>
</organism>
<feature type="non-terminal residue" evidence="10">
    <location>
        <position position="457"/>
    </location>
</feature>
<dbReference type="Pfam" id="PF02782">
    <property type="entry name" value="FGGY_C"/>
    <property type="match status" value="1"/>
</dbReference>
<dbReference type="PROSITE" id="PS00445">
    <property type="entry name" value="FGGY_KINASES_2"/>
    <property type="match status" value="1"/>
</dbReference>
<evidence type="ECO:0000259" key="8">
    <source>
        <dbReference type="Pfam" id="PF00370"/>
    </source>
</evidence>
<protein>
    <recommendedName>
        <fullName evidence="7">ATP:glycerol 3-phosphotransferase</fullName>
    </recommendedName>
</protein>
<dbReference type="AlphaFoldDB" id="A0A3B1CR89"/>
<evidence type="ECO:0000259" key="9">
    <source>
        <dbReference type="Pfam" id="PF02782"/>
    </source>
</evidence>
<evidence type="ECO:0000256" key="2">
    <source>
        <dbReference type="ARBA" id="ARBA00022679"/>
    </source>
</evidence>
<sequence length="457" mass="50680">MKVVLAIDLGTTGNRVIAFSEDGTIVAKSYYEFPQIFPQPGWVEHNPFDILNTTMKALKDVISLVGIDSIVSIGITNQRETTILWDRKTGKPVYNAIVWQCRRTKEICDRLAEYSRIIREKTGLPLDPYFSATKIKWIIENIEGVRERIDKGNILFGTVDSWILWNLTGGKVHATEPGNASRTLCYNIHTLDYDDELLAIFNLPERIFPEVKESGGHFGNTDRELTGKEIPITGILGDQQASLFAQGGWEEKVVKNTYGTGLFLMTSTGKDLPGSGRLLNTIAWRIEGEVNYAMEGSIFVGGSCIQWLRDGLKIIKASADTESMAEALGSNEGVYFVPALTGLGAPYWDPTARGMIIGITRGTGREHFARAALEAIAFQTRDVIEEMERTTGMNFKKVRVDGGAVKNNFLMQFQADILNTVIERPLLIETTAFGAAGISGIASGFWSREKFFNARKV</sequence>
<dbReference type="Gene3D" id="3.30.420.40">
    <property type="match status" value="2"/>
</dbReference>
<dbReference type="GO" id="GO:0004370">
    <property type="term" value="F:glycerol kinase activity"/>
    <property type="evidence" value="ECO:0007669"/>
    <property type="project" value="InterPro"/>
</dbReference>
<dbReference type="InterPro" id="IPR018484">
    <property type="entry name" value="FGGY_N"/>
</dbReference>
<evidence type="ECO:0000313" key="10">
    <source>
        <dbReference type="EMBL" id="VAX26518.1"/>
    </source>
</evidence>
<keyword evidence="6" id="KW-0067">ATP-binding</keyword>
<keyword evidence="5" id="KW-0319">Glycerol metabolism</keyword>
<evidence type="ECO:0000256" key="5">
    <source>
        <dbReference type="ARBA" id="ARBA00022798"/>
    </source>
</evidence>
<feature type="domain" description="Carbohydrate kinase FGGY N-terminal" evidence="8">
    <location>
        <begin position="4"/>
        <end position="244"/>
    </location>
</feature>
<dbReference type="NCBIfam" id="TIGR01311">
    <property type="entry name" value="glycerol_kin"/>
    <property type="match status" value="1"/>
</dbReference>
<dbReference type="PROSITE" id="PS00933">
    <property type="entry name" value="FGGY_KINASES_1"/>
    <property type="match status" value="1"/>
</dbReference>
<dbReference type="GO" id="GO:0005524">
    <property type="term" value="F:ATP binding"/>
    <property type="evidence" value="ECO:0007669"/>
    <property type="project" value="UniProtKB-KW"/>
</dbReference>
<feature type="domain" description="Carbohydrate kinase FGGY C-terminal" evidence="9">
    <location>
        <begin position="255"/>
        <end position="442"/>
    </location>
</feature>
<evidence type="ECO:0000256" key="7">
    <source>
        <dbReference type="ARBA" id="ARBA00043149"/>
    </source>
</evidence>
<dbReference type="PANTHER" id="PTHR10196:SF69">
    <property type="entry name" value="GLYCEROL KINASE"/>
    <property type="match status" value="1"/>
</dbReference>
<dbReference type="GO" id="GO:0005829">
    <property type="term" value="C:cytosol"/>
    <property type="evidence" value="ECO:0007669"/>
    <property type="project" value="TreeGrafter"/>
</dbReference>
<dbReference type="FunFam" id="3.30.420.40:FF:000008">
    <property type="entry name" value="Glycerol kinase"/>
    <property type="match status" value="1"/>
</dbReference>
<evidence type="ECO:0000256" key="6">
    <source>
        <dbReference type="ARBA" id="ARBA00022840"/>
    </source>
</evidence>
<name>A0A3B1CR89_9ZZZZ</name>
<proteinExistence type="inferred from homology"/>
<dbReference type="Pfam" id="PF00370">
    <property type="entry name" value="FGGY_N"/>
    <property type="match status" value="1"/>
</dbReference>
<accession>A0A3B1CR89</accession>
<dbReference type="GO" id="GO:0006072">
    <property type="term" value="P:glycerol-3-phosphate metabolic process"/>
    <property type="evidence" value="ECO:0007669"/>
    <property type="project" value="InterPro"/>
</dbReference>
<dbReference type="EMBL" id="UOGH01000003">
    <property type="protein sequence ID" value="VAX26518.1"/>
    <property type="molecule type" value="Genomic_DNA"/>
</dbReference>
<dbReference type="InterPro" id="IPR018483">
    <property type="entry name" value="Carb_kinase_FGGY_CS"/>
</dbReference>
<dbReference type="CDD" id="cd07769">
    <property type="entry name" value="ASKHA_NBD_FGGY_GK"/>
    <property type="match status" value="1"/>
</dbReference>
<dbReference type="InterPro" id="IPR018485">
    <property type="entry name" value="FGGY_C"/>
</dbReference>
<keyword evidence="3" id="KW-0547">Nucleotide-binding</keyword>
<dbReference type="InterPro" id="IPR043129">
    <property type="entry name" value="ATPase_NBD"/>
</dbReference>
<comment type="similarity">
    <text evidence="1">Belongs to the FGGY kinase family.</text>
</comment>
<evidence type="ECO:0000256" key="3">
    <source>
        <dbReference type="ARBA" id="ARBA00022741"/>
    </source>
</evidence>
<dbReference type="PANTHER" id="PTHR10196">
    <property type="entry name" value="SUGAR KINASE"/>
    <property type="match status" value="1"/>
</dbReference>
<evidence type="ECO:0000256" key="1">
    <source>
        <dbReference type="ARBA" id="ARBA00009156"/>
    </source>
</evidence>
<reference evidence="10" key="1">
    <citation type="submission" date="2018-06" db="EMBL/GenBank/DDBJ databases">
        <authorList>
            <person name="Zhirakovskaya E."/>
        </authorList>
    </citation>
    <scope>NUCLEOTIDE SEQUENCE</scope>
</reference>
<gene>
    <name evidence="10" type="ORF">MNBD_NITROSPIRAE02-252</name>
</gene>
<dbReference type="PIRSF" id="PIRSF000538">
    <property type="entry name" value="GlpK"/>
    <property type="match status" value="1"/>
</dbReference>
<dbReference type="InterPro" id="IPR005999">
    <property type="entry name" value="Glycerol_kin"/>
</dbReference>
<dbReference type="NCBIfam" id="NF000756">
    <property type="entry name" value="PRK00047.1"/>
    <property type="match status" value="1"/>
</dbReference>
<dbReference type="SUPFAM" id="SSF53067">
    <property type="entry name" value="Actin-like ATPase domain"/>
    <property type="match status" value="2"/>
</dbReference>
<evidence type="ECO:0000256" key="4">
    <source>
        <dbReference type="ARBA" id="ARBA00022777"/>
    </source>
</evidence>
<dbReference type="InterPro" id="IPR000577">
    <property type="entry name" value="Carb_kinase_FGGY"/>
</dbReference>
<keyword evidence="2 10" id="KW-0808">Transferase</keyword>
<dbReference type="GO" id="GO:0019563">
    <property type="term" value="P:glycerol catabolic process"/>
    <property type="evidence" value="ECO:0007669"/>
    <property type="project" value="TreeGrafter"/>
</dbReference>
<keyword evidence="4 10" id="KW-0418">Kinase</keyword>